<accession>A0ABP7PC94</accession>
<organism evidence="3 4">
    <name type="scientific">Allohahella marinimesophila</name>
    <dbReference type="NCBI Taxonomy" id="1054972"/>
    <lineage>
        <taxon>Bacteria</taxon>
        <taxon>Pseudomonadati</taxon>
        <taxon>Pseudomonadota</taxon>
        <taxon>Gammaproteobacteria</taxon>
        <taxon>Oceanospirillales</taxon>
        <taxon>Hahellaceae</taxon>
        <taxon>Allohahella</taxon>
    </lineage>
</organism>
<dbReference type="InterPro" id="IPR036779">
    <property type="entry name" value="LysM_dom_sf"/>
</dbReference>
<sequence length="344" mass="38186">MFKRLLVSAMVVAPLLWQAVSAEPRLRDNHPEQYTVVKGDTLWGISSRFLQNPWYWPEIWYVNPQINDPHLIYPGDELSLVYVEGQPRVTVARRGEAGNTLKLSPKIRATPMASAIPAIPLEAIAPFLSSNRITTEEELEAAPYVLLGKRGNLIVGSGDSVYARGDTALDESYGVFRRGQVYIDPETKEMLGIEARSIAAGRISEKQGDVSTVNIQRSSEEIRQGDRLLQEDARDITATYYPSNPDGGVDGTIVAVLDGVTQIGQYDVVVLNRGEREGIKNGNVLAVYKRGEQVRDPYTKEVIQLPPARAGMLMVFRVFDKMSYGLILSAEQPLSTLDKVRNPE</sequence>
<evidence type="ECO:0000313" key="4">
    <source>
        <dbReference type="Proteomes" id="UP001501337"/>
    </source>
</evidence>
<dbReference type="CDD" id="cd00118">
    <property type="entry name" value="LysM"/>
    <property type="match status" value="1"/>
</dbReference>
<dbReference type="InterPro" id="IPR052196">
    <property type="entry name" value="Bact_Kbp"/>
</dbReference>
<dbReference type="EMBL" id="BAABBO010000009">
    <property type="protein sequence ID" value="GAA3963301.1"/>
    <property type="molecule type" value="Genomic_DNA"/>
</dbReference>
<reference evidence="4" key="1">
    <citation type="journal article" date="2019" name="Int. J. Syst. Evol. Microbiol.">
        <title>The Global Catalogue of Microorganisms (GCM) 10K type strain sequencing project: providing services to taxonomists for standard genome sequencing and annotation.</title>
        <authorList>
            <consortium name="The Broad Institute Genomics Platform"/>
            <consortium name="The Broad Institute Genome Sequencing Center for Infectious Disease"/>
            <person name="Wu L."/>
            <person name="Ma J."/>
        </authorList>
    </citation>
    <scope>NUCLEOTIDE SEQUENCE [LARGE SCALE GENOMIC DNA]</scope>
    <source>
        <strain evidence="4">JCM 17555</strain>
    </source>
</reference>
<name>A0ABP7PC94_9GAMM</name>
<keyword evidence="4" id="KW-1185">Reference proteome</keyword>
<feature type="domain" description="LysM" evidence="2">
    <location>
        <begin position="32"/>
        <end position="80"/>
    </location>
</feature>
<dbReference type="PROSITE" id="PS51782">
    <property type="entry name" value="LYSM"/>
    <property type="match status" value="1"/>
</dbReference>
<gene>
    <name evidence="3" type="ORF">GCM10022278_21410</name>
</gene>
<comment type="caution">
    <text evidence="3">The sequence shown here is derived from an EMBL/GenBank/DDBJ whole genome shotgun (WGS) entry which is preliminary data.</text>
</comment>
<dbReference type="PANTHER" id="PTHR34700:SF4">
    <property type="entry name" value="PHAGE-LIKE ELEMENT PBSX PROTEIN XKDP"/>
    <property type="match status" value="1"/>
</dbReference>
<dbReference type="SUPFAM" id="SSF54106">
    <property type="entry name" value="LysM domain"/>
    <property type="match status" value="1"/>
</dbReference>
<dbReference type="InterPro" id="IPR018392">
    <property type="entry name" value="LysM"/>
</dbReference>
<evidence type="ECO:0000259" key="2">
    <source>
        <dbReference type="PROSITE" id="PS51782"/>
    </source>
</evidence>
<proteinExistence type="predicted"/>
<keyword evidence="1" id="KW-0732">Signal</keyword>
<feature type="signal peptide" evidence="1">
    <location>
        <begin position="1"/>
        <end position="22"/>
    </location>
</feature>
<evidence type="ECO:0000256" key="1">
    <source>
        <dbReference type="SAM" id="SignalP"/>
    </source>
</evidence>
<feature type="chain" id="PRO_5045156664" evidence="1">
    <location>
        <begin position="23"/>
        <end position="344"/>
    </location>
</feature>
<dbReference type="Pfam" id="PF01476">
    <property type="entry name" value="LysM"/>
    <property type="match status" value="1"/>
</dbReference>
<dbReference type="Proteomes" id="UP001501337">
    <property type="component" value="Unassembled WGS sequence"/>
</dbReference>
<evidence type="ECO:0000313" key="3">
    <source>
        <dbReference type="EMBL" id="GAA3963301.1"/>
    </source>
</evidence>
<dbReference type="PANTHER" id="PTHR34700">
    <property type="entry name" value="POTASSIUM BINDING PROTEIN KBP"/>
    <property type="match status" value="1"/>
</dbReference>
<dbReference type="Gene3D" id="3.10.350.10">
    <property type="entry name" value="LysM domain"/>
    <property type="match status" value="1"/>
</dbReference>
<protein>
    <submittedName>
        <fullName evidence="3">LysM peptidoglycan-binding domain-containing protein</fullName>
    </submittedName>
</protein>